<evidence type="ECO:0000313" key="1">
    <source>
        <dbReference type="EMBL" id="PRY81015.1"/>
    </source>
</evidence>
<keyword evidence="2" id="KW-1185">Reference proteome</keyword>
<gene>
    <name evidence="1" type="ORF">CLV38_11925</name>
</gene>
<proteinExistence type="predicted"/>
<comment type="caution">
    <text evidence="1">The sequence shown here is derived from an EMBL/GenBank/DDBJ whole genome shotgun (WGS) entry which is preliminary data.</text>
</comment>
<dbReference type="AlphaFoldDB" id="A0A2T0W5I0"/>
<dbReference type="Proteomes" id="UP000238205">
    <property type="component" value="Unassembled WGS sequence"/>
</dbReference>
<reference evidence="1 2" key="1">
    <citation type="submission" date="2018-03" db="EMBL/GenBank/DDBJ databases">
        <title>Genomic Encyclopedia of Archaeal and Bacterial Type Strains, Phase II (KMG-II): from individual species to whole genera.</title>
        <authorList>
            <person name="Goeker M."/>
        </authorList>
    </citation>
    <scope>NUCLEOTIDE SEQUENCE [LARGE SCALE GENOMIC DNA]</scope>
    <source>
        <strain evidence="1 2">DSM 13175</strain>
    </source>
</reference>
<dbReference type="RefSeq" id="WP_106194626.1">
    <property type="nucleotide sequence ID" value="NZ_PVTO01000019.1"/>
</dbReference>
<organism evidence="1 2">
    <name type="scientific">Alkalibacterium olivapovliticus</name>
    <dbReference type="NCBI Taxonomy" id="99907"/>
    <lineage>
        <taxon>Bacteria</taxon>
        <taxon>Bacillati</taxon>
        <taxon>Bacillota</taxon>
        <taxon>Bacilli</taxon>
        <taxon>Lactobacillales</taxon>
        <taxon>Carnobacteriaceae</taxon>
        <taxon>Alkalibacterium</taxon>
    </lineage>
</organism>
<evidence type="ECO:0000313" key="2">
    <source>
        <dbReference type="Proteomes" id="UP000238205"/>
    </source>
</evidence>
<accession>A0A2T0W5I0</accession>
<protein>
    <submittedName>
        <fullName evidence="1">Uncharacterized protein</fullName>
    </submittedName>
</protein>
<name>A0A2T0W5I0_9LACT</name>
<dbReference type="EMBL" id="PVTO01000019">
    <property type="protein sequence ID" value="PRY81015.1"/>
    <property type="molecule type" value="Genomic_DNA"/>
</dbReference>
<sequence>MTHYEKAFKELYEAIQESSDQALRLRAMTLREAVLDSAEAEKNKPVEELISAGEFNSMSYKDRAKLKNEKPDVYKKAIAGKFKEAI</sequence>